<comment type="catalytic activity">
    <reaction evidence="2">
        <text>a 3'-end 2',3'-cyclophospho-ribonucleotide-RNA + H2O = a 3'-end 2'-phospho-ribonucleotide-RNA + H(+)</text>
        <dbReference type="Rhea" id="RHEA:11828"/>
        <dbReference type="Rhea" id="RHEA-COMP:10464"/>
        <dbReference type="Rhea" id="RHEA-COMP:17353"/>
        <dbReference type="ChEBI" id="CHEBI:15377"/>
        <dbReference type="ChEBI" id="CHEBI:15378"/>
        <dbReference type="ChEBI" id="CHEBI:83064"/>
        <dbReference type="ChEBI" id="CHEBI:173113"/>
        <dbReference type="EC" id="3.1.4.58"/>
    </reaction>
</comment>
<evidence type="ECO:0000313" key="6">
    <source>
        <dbReference type="Proteomes" id="UP001333102"/>
    </source>
</evidence>
<dbReference type="EC" id="3.1.4.58" evidence="2"/>
<feature type="region of interest" description="Disordered" evidence="3">
    <location>
        <begin position="146"/>
        <end position="170"/>
    </location>
</feature>
<evidence type="ECO:0000256" key="3">
    <source>
        <dbReference type="SAM" id="MobiDB-lite"/>
    </source>
</evidence>
<feature type="active site" description="Proton acceptor" evidence="2">
    <location>
        <position position="140"/>
    </location>
</feature>
<dbReference type="InterPro" id="IPR004175">
    <property type="entry name" value="RNA_CPDase"/>
</dbReference>
<feature type="domain" description="Phosphoesterase HXTX" evidence="4">
    <location>
        <begin position="106"/>
        <end position="193"/>
    </location>
</feature>
<dbReference type="HAMAP" id="MF_01940">
    <property type="entry name" value="RNA_CPDase"/>
    <property type="match status" value="1"/>
</dbReference>
<keyword evidence="6" id="KW-1185">Reference proteome</keyword>
<dbReference type="InterPro" id="IPR009097">
    <property type="entry name" value="Cyclic_Pdiesterase"/>
</dbReference>
<comment type="function">
    <text evidence="2">Hydrolyzes RNA 2',3'-cyclic phosphodiester to an RNA 2'-phosphomonoester.</text>
</comment>
<evidence type="ECO:0000256" key="1">
    <source>
        <dbReference type="ARBA" id="ARBA00022801"/>
    </source>
</evidence>
<dbReference type="SUPFAM" id="SSF55144">
    <property type="entry name" value="LigT-like"/>
    <property type="match status" value="1"/>
</dbReference>
<dbReference type="PANTHER" id="PTHR35561:SF1">
    <property type="entry name" value="RNA 2',3'-CYCLIC PHOSPHODIESTERASE"/>
    <property type="match status" value="1"/>
</dbReference>
<dbReference type="NCBIfam" id="TIGR02258">
    <property type="entry name" value="2_5_ligase"/>
    <property type="match status" value="1"/>
</dbReference>
<feature type="short sequence motif" description="HXTX 1" evidence="2">
    <location>
        <begin position="52"/>
        <end position="55"/>
    </location>
</feature>
<dbReference type="InterPro" id="IPR014051">
    <property type="entry name" value="Phosphoesterase_HXTX"/>
</dbReference>
<feature type="active site" description="Proton donor" evidence="2">
    <location>
        <position position="52"/>
    </location>
</feature>
<dbReference type="PANTHER" id="PTHR35561">
    <property type="entry name" value="RNA 2',3'-CYCLIC PHOSPHODIESTERASE"/>
    <property type="match status" value="1"/>
</dbReference>
<organism evidence="5 6">
    <name type="scientific">Geochorda subterranea</name>
    <dbReference type="NCBI Taxonomy" id="3109564"/>
    <lineage>
        <taxon>Bacteria</taxon>
        <taxon>Bacillati</taxon>
        <taxon>Bacillota</taxon>
        <taxon>Limnochordia</taxon>
        <taxon>Limnochordales</taxon>
        <taxon>Geochordaceae</taxon>
        <taxon>Geochorda</taxon>
    </lineage>
</organism>
<sequence>MKADEDGLVRTFVAVWLDEPARRCVEAFVADLRRPVEQSVGAVRWVAPAQYHFTLRFLGDLDREQRARVFGAVSEACRSTARFSLRLGALGAFPDLARPRVLWVGVEPPADRLLMDLAGRVERALVQRGFGPADRPFAAHLTIGRVSQPPGRRRGQPDLDAWRDRAPQEGCGGTEVREVVVMASRLTPAGPIYTPLMTAPLLDGTEAP</sequence>
<evidence type="ECO:0000313" key="5">
    <source>
        <dbReference type="EMBL" id="WRP15879.1"/>
    </source>
</evidence>
<feature type="short sequence motif" description="HXTX 2" evidence="2">
    <location>
        <begin position="140"/>
        <end position="143"/>
    </location>
</feature>
<feature type="domain" description="Phosphoesterase HXTX" evidence="4">
    <location>
        <begin position="30"/>
        <end position="103"/>
    </location>
</feature>
<dbReference type="Pfam" id="PF02834">
    <property type="entry name" value="LigT_PEase"/>
    <property type="match status" value="2"/>
</dbReference>
<keyword evidence="1 2" id="KW-0378">Hydrolase</keyword>
<evidence type="ECO:0000256" key="2">
    <source>
        <dbReference type="HAMAP-Rule" id="MF_01940"/>
    </source>
</evidence>
<dbReference type="Gene3D" id="3.90.1140.10">
    <property type="entry name" value="Cyclic phosphodiesterase"/>
    <property type="match status" value="1"/>
</dbReference>
<dbReference type="EMBL" id="CP141614">
    <property type="protein sequence ID" value="WRP15879.1"/>
    <property type="molecule type" value="Genomic_DNA"/>
</dbReference>
<reference evidence="6" key="1">
    <citation type="submission" date="2023-12" db="EMBL/GenBank/DDBJ databases">
        <title>Novel isolates from deep terrestrial aquifers shed light on the physiology and ecology of the class Limnochordia.</title>
        <authorList>
            <person name="Karnachuk O.V."/>
            <person name="Lukina A.P."/>
            <person name="Avakyan M.R."/>
            <person name="Kadnikov V."/>
            <person name="Begmatov S."/>
            <person name="Beletsky A.V."/>
            <person name="Mardanov A.V."/>
            <person name="Ravin N.V."/>
        </authorList>
    </citation>
    <scope>NUCLEOTIDE SEQUENCE [LARGE SCALE GENOMIC DNA]</scope>
    <source>
        <strain evidence="6">LN</strain>
    </source>
</reference>
<dbReference type="RefSeq" id="WP_324670288.1">
    <property type="nucleotide sequence ID" value="NZ_CP141614.1"/>
</dbReference>
<accession>A0ABZ1BSX4</accession>
<evidence type="ECO:0000259" key="4">
    <source>
        <dbReference type="Pfam" id="PF02834"/>
    </source>
</evidence>
<gene>
    <name evidence="5" type="primary">thpR</name>
    <name evidence="5" type="ORF">VLY81_06935</name>
</gene>
<comment type="similarity">
    <text evidence="2">Belongs to the 2H phosphoesterase superfamily. ThpR family.</text>
</comment>
<dbReference type="Proteomes" id="UP001333102">
    <property type="component" value="Chromosome"/>
</dbReference>
<protein>
    <recommendedName>
        <fullName evidence="2">RNA 2',3'-cyclic phosphodiesterase</fullName>
        <shortName evidence="2">RNA 2',3'-CPDase</shortName>
        <ecNumber evidence="2">3.1.4.58</ecNumber>
    </recommendedName>
</protein>
<name>A0ABZ1BSX4_9FIRM</name>
<feature type="compositionally biased region" description="Basic and acidic residues" evidence="3">
    <location>
        <begin position="155"/>
        <end position="167"/>
    </location>
</feature>
<proteinExistence type="inferred from homology"/>